<proteinExistence type="predicted"/>
<name>A0ACC0DLX3_9PEZI</name>
<evidence type="ECO:0000313" key="2">
    <source>
        <dbReference type="Proteomes" id="UP001497680"/>
    </source>
</evidence>
<comment type="caution">
    <text evidence="1">The sequence shown here is derived from an EMBL/GenBank/DDBJ whole genome shotgun (WGS) entry which is preliminary data.</text>
</comment>
<dbReference type="EMBL" id="MU394280">
    <property type="protein sequence ID" value="KAI6093857.1"/>
    <property type="molecule type" value="Genomic_DNA"/>
</dbReference>
<gene>
    <name evidence="1" type="ORF">F4821DRAFT_252857</name>
</gene>
<reference evidence="1 2" key="1">
    <citation type="journal article" date="2022" name="New Phytol.">
        <title>Ecological generalism drives hyperdiversity of secondary metabolite gene clusters in xylarialean endophytes.</title>
        <authorList>
            <person name="Franco M.E.E."/>
            <person name="Wisecaver J.H."/>
            <person name="Arnold A.E."/>
            <person name="Ju Y.M."/>
            <person name="Slot J.C."/>
            <person name="Ahrendt S."/>
            <person name="Moore L.P."/>
            <person name="Eastman K.E."/>
            <person name="Scott K."/>
            <person name="Konkel Z."/>
            <person name="Mondo S.J."/>
            <person name="Kuo A."/>
            <person name="Hayes R.D."/>
            <person name="Haridas S."/>
            <person name="Andreopoulos B."/>
            <person name="Riley R."/>
            <person name="LaButti K."/>
            <person name="Pangilinan J."/>
            <person name="Lipzen A."/>
            <person name="Amirebrahimi M."/>
            <person name="Yan J."/>
            <person name="Adam C."/>
            <person name="Keymanesh K."/>
            <person name="Ng V."/>
            <person name="Louie K."/>
            <person name="Northen T."/>
            <person name="Drula E."/>
            <person name="Henrissat B."/>
            <person name="Hsieh H.M."/>
            <person name="Youens-Clark K."/>
            <person name="Lutzoni F."/>
            <person name="Miadlikowska J."/>
            <person name="Eastwood D.C."/>
            <person name="Hamelin R.C."/>
            <person name="Grigoriev I.V."/>
            <person name="U'Ren J.M."/>
        </authorList>
    </citation>
    <scope>NUCLEOTIDE SEQUENCE [LARGE SCALE GENOMIC DNA]</scope>
    <source>
        <strain evidence="1 2">ER1909</strain>
    </source>
</reference>
<dbReference type="Proteomes" id="UP001497680">
    <property type="component" value="Unassembled WGS sequence"/>
</dbReference>
<keyword evidence="2" id="KW-1185">Reference proteome</keyword>
<sequence length="180" mass="20001">MSRAGKIAPEQLPILFVKNLNYEVSSDALWKLFDPGEDGLIRQIRQGISVEAKGTAYVVFWNVMDAKNALEKLNGYNFQNRYLVVLWHQPEKTLRSKDDLQARKDNLAQLKMKHVPSSPASNKSSSSATTASTMSIKKDPISVAKIKKGKTDDVAGHARKVALNFVRGLLPSKSNKLCMT</sequence>
<organism evidence="1 2">
    <name type="scientific">Hypoxylon rubiginosum</name>
    <dbReference type="NCBI Taxonomy" id="110542"/>
    <lineage>
        <taxon>Eukaryota</taxon>
        <taxon>Fungi</taxon>
        <taxon>Dikarya</taxon>
        <taxon>Ascomycota</taxon>
        <taxon>Pezizomycotina</taxon>
        <taxon>Sordariomycetes</taxon>
        <taxon>Xylariomycetidae</taxon>
        <taxon>Xylariales</taxon>
        <taxon>Hypoxylaceae</taxon>
        <taxon>Hypoxylon</taxon>
    </lineage>
</organism>
<accession>A0ACC0DLX3</accession>
<evidence type="ECO:0000313" key="1">
    <source>
        <dbReference type="EMBL" id="KAI6093857.1"/>
    </source>
</evidence>
<protein>
    <submittedName>
        <fullName evidence="1">Uncharacterized protein</fullName>
    </submittedName>
</protein>